<dbReference type="EMBL" id="JAPQES010000006">
    <property type="protein sequence ID" value="MCY6372143.1"/>
    <property type="molecule type" value="Genomic_DNA"/>
</dbReference>
<dbReference type="Gene3D" id="3.40.1080.10">
    <property type="entry name" value="Glutaconate Coenzyme A-transferase"/>
    <property type="match status" value="1"/>
</dbReference>
<keyword evidence="2 5" id="KW-0808">Transferase</keyword>
<dbReference type="Proteomes" id="UP001079657">
    <property type="component" value="Unassembled WGS sequence"/>
</dbReference>
<sequence length="435" mass="48235">MNYYEEYKKKHITLDDALSMVKSNTDICVGLAVIEPIDFMSRLHEVADRVENVNILTCLNMSNYKFFSQPDMKGHFTNCGWFYTPMMRKAHSHGTCSYIPNHLHISARDRLSYKKPNIFIATSAPMDKHGYFNLSLSVTYEREFLEAADIVILEVSDNYPRTCGDTNIHISEVDYVYETNRKVPVFPYAPSSEKDVTIGNYIAELIKDGSTIQLGIGGIPNAVASALGNKKDLGVHTELFNDGMLNLIEAGVITNRKKTLHKGKSITTMIMGSQKLYDFVDQNPGVEVLRGSYVNDPNIVGRNYKMVSINTTLEVDLTGQCCSESLGTKQFSGTGGQADTAIGSQNSVGGKSIIALYSTTKNKKTGEVISKIVPTLMLGAGVSLSRNDVDYIVTEYGTARLTGCTIRERVNNLIGIAHPDFRGELRKEANELMLW</sequence>
<dbReference type="InterPro" id="IPR026888">
    <property type="entry name" value="AcetylCoA_hyd_C"/>
</dbReference>
<feature type="domain" description="Acetyl-CoA hydrolase/transferase C-terminal" evidence="4">
    <location>
        <begin position="272"/>
        <end position="429"/>
    </location>
</feature>
<comment type="caution">
    <text evidence="5">The sequence shown here is derived from an EMBL/GenBank/DDBJ whole genome shotgun (WGS) entry which is preliminary data.</text>
</comment>
<dbReference type="RefSeq" id="WP_268051074.1">
    <property type="nucleotide sequence ID" value="NZ_JAPQES010000006.1"/>
</dbReference>
<evidence type="ECO:0000313" key="6">
    <source>
        <dbReference type="Proteomes" id="UP001079657"/>
    </source>
</evidence>
<evidence type="ECO:0000256" key="1">
    <source>
        <dbReference type="ARBA" id="ARBA00009632"/>
    </source>
</evidence>
<evidence type="ECO:0000256" key="2">
    <source>
        <dbReference type="ARBA" id="ARBA00022679"/>
    </source>
</evidence>
<protein>
    <submittedName>
        <fullName evidence="5">4-hydroxybutyrate--acetyl-CoA CoA transferase</fullName>
    </submittedName>
</protein>
<proteinExistence type="inferred from homology"/>
<evidence type="ECO:0000259" key="4">
    <source>
        <dbReference type="Pfam" id="PF13336"/>
    </source>
</evidence>
<evidence type="ECO:0000259" key="3">
    <source>
        <dbReference type="Pfam" id="PF02550"/>
    </source>
</evidence>
<reference evidence="5" key="1">
    <citation type="submission" date="2022-12" db="EMBL/GenBank/DDBJ databases">
        <authorList>
            <person name="Wang J."/>
        </authorList>
    </citation>
    <scope>NUCLEOTIDE SEQUENCE</scope>
    <source>
        <strain evidence="5">HY-42-06</strain>
    </source>
</reference>
<dbReference type="InterPro" id="IPR003702">
    <property type="entry name" value="ActCoA_hydro_N"/>
</dbReference>
<dbReference type="GO" id="GO:0016740">
    <property type="term" value="F:transferase activity"/>
    <property type="evidence" value="ECO:0007669"/>
    <property type="project" value="UniProtKB-KW"/>
</dbReference>
<dbReference type="InterPro" id="IPR038460">
    <property type="entry name" value="AcetylCoA_hyd_C_sf"/>
</dbReference>
<feature type="domain" description="Acetyl-CoA hydrolase/transferase N-terminal" evidence="3">
    <location>
        <begin position="3"/>
        <end position="184"/>
    </location>
</feature>
<dbReference type="PANTHER" id="PTHR21432">
    <property type="entry name" value="ACETYL-COA HYDROLASE-RELATED"/>
    <property type="match status" value="1"/>
</dbReference>
<dbReference type="PANTHER" id="PTHR21432:SF20">
    <property type="entry name" value="ACETYL-COA HYDROLASE"/>
    <property type="match status" value="1"/>
</dbReference>
<dbReference type="SUPFAM" id="SSF100950">
    <property type="entry name" value="NagB/RpiA/CoA transferase-like"/>
    <property type="match status" value="2"/>
</dbReference>
<dbReference type="InterPro" id="IPR046433">
    <property type="entry name" value="ActCoA_hydro"/>
</dbReference>
<organism evidence="5 6">
    <name type="scientific">Clostridium ganghwense</name>
    <dbReference type="NCBI Taxonomy" id="312089"/>
    <lineage>
        <taxon>Bacteria</taxon>
        <taxon>Bacillati</taxon>
        <taxon>Bacillota</taxon>
        <taxon>Clostridia</taxon>
        <taxon>Eubacteriales</taxon>
        <taxon>Clostridiaceae</taxon>
        <taxon>Clostridium</taxon>
    </lineage>
</organism>
<accession>A0ABT4CSU1</accession>
<comment type="similarity">
    <text evidence="1">Belongs to the acetyl-CoA hydrolase/transferase family.</text>
</comment>
<name>A0ABT4CSU1_9CLOT</name>
<evidence type="ECO:0000313" key="5">
    <source>
        <dbReference type="EMBL" id="MCY6372143.1"/>
    </source>
</evidence>
<dbReference type="Pfam" id="PF02550">
    <property type="entry name" value="AcetylCoA_hydro"/>
    <property type="match status" value="1"/>
</dbReference>
<dbReference type="Gene3D" id="3.30.750.70">
    <property type="entry name" value="4-hydroxybutyrate coenzyme like domains"/>
    <property type="match status" value="1"/>
</dbReference>
<gene>
    <name evidence="5" type="ORF">OXH55_16050</name>
</gene>
<keyword evidence="6" id="KW-1185">Reference proteome</keyword>
<dbReference type="Pfam" id="PF13336">
    <property type="entry name" value="AcetylCoA_hyd_C"/>
    <property type="match status" value="1"/>
</dbReference>
<dbReference type="InterPro" id="IPR037171">
    <property type="entry name" value="NagB/RpiA_transferase-like"/>
</dbReference>
<dbReference type="Gene3D" id="3.40.1080.20">
    <property type="entry name" value="Acetyl-CoA hydrolase/transferase C-terminal domain"/>
    <property type="match status" value="1"/>
</dbReference>